<dbReference type="Pfam" id="PF07730">
    <property type="entry name" value="HisKA_3"/>
    <property type="match status" value="1"/>
</dbReference>
<dbReference type="GO" id="GO:0016020">
    <property type="term" value="C:membrane"/>
    <property type="evidence" value="ECO:0007669"/>
    <property type="project" value="InterPro"/>
</dbReference>
<dbReference type="Proteomes" id="UP000319769">
    <property type="component" value="Unassembled WGS sequence"/>
</dbReference>
<name>A0A5N0UNF4_9PSEU</name>
<dbReference type="Gene3D" id="1.20.5.1930">
    <property type="match status" value="1"/>
</dbReference>
<dbReference type="Gene3D" id="3.30.565.10">
    <property type="entry name" value="Histidine kinase-like ATPase, C-terminal domain"/>
    <property type="match status" value="1"/>
</dbReference>
<evidence type="ECO:0000313" key="5">
    <source>
        <dbReference type="EMBL" id="KAA9149829.1"/>
    </source>
</evidence>
<proteinExistence type="predicted"/>
<reference evidence="5" key="1">
    <citation type="submission" date="2019-09" db="EMBL/GenBank/DDBJ databases">
        <authorList>
            <person name="Teo W.F.A."/>
            <person name="Duangmal K."/>
        </authorList>
    </citation>
    <scope>NUCLEOTIDE SEQUENCE [LARGE SCALE GENOMIC DNA]</scope>
    <source>
        <strain evidence="5">K81G1</strain>
    </source>
</reference>
<dbReference type="PANTHER" id="PTHR24421">
    <property type="entry name" value="NITRATE/NITRITE SENSOR PROTEIN NARX-RELATED"/>
    <property type="match status" value="1"/>
</dbReference>
<organism evidence="5 6">
    <name type="scientific">Amycolatopsis acidicola</name>
    <dbReference type="NCBI Taxonomy" id="2596893"/>
    <lineage>
        <taxon>Bacteria</taxon>
        <taxon>Bacillati</taxon>
        <taxon>Actinomycetota</taxon>
        <taxon>Actinomycetes</taxon>
        <taxon>Pseudonocardiales</taxon>
        <taxon>Pseudonocardiaceae</taxon>
        <taxon>Amycolatopsis</taxon>
    </lineage>
</organism>
<dbReference type="InterPro" id="IPR011712">
    <property type="entry name" value="Sig_transdc_His_kin_sub3_dim/P"/>
</dbReference>
<dbReference type="GO" id="GO:0000155">
    <property type="term" value="F:phosphorelay sensor kinase activity"/>
    <property type="evidence" value="ECO:0007669"/>
    <property type="project" value="InterPro"/>
</dbReference>
<evidence type="ECO:0000256" key="2">
    <source>
        <dbReference type="ARBA" id="ARBA00022777"/>
    </source>
</evidence>
<evidence type="ECO:0000259" key="4">
    <source>
        <dbReference type="Pfam" id="PF07730"/>
    </source>
</evidence>
<evidence type="ECO:0000313" key="6">
    <source>
        <dbReference type="Proteomes" id="UP000319769"/>
    </source>
</evidence>
<keyword evidence="1" id="KW-0808">Transferase</keyword>
<dbReference type="AlphaFoldDB" id="A0A5N0UNF4"/>
<dbReference type="EMBL" id="VMNW02000131">
    <property type="protein sequence ID" value="KAA9149829.1"/>
    <property type="molecule type" value="Genomic_DNA"/>
</dbReference>
<sequence>MADTLSELAADTVLTGRVHSVRIAGAGFSVQAGREDVSGCGAISLPLHVHLHGQRIGVLTAYYDRGHPPDESTMDFLNRRAAEAAVAALRLEGALAERASMARELSETLVPQVFSLRRSAGNLRRRLHEPGPAEQASEELLTLSTATLTELRAFVARLHPTALDGAFTEAVRVHAASVEAATGLRVRVECTGEPPVELHEEALRVVRDALADVVRRASATNVTIRLHHNEIEVQDDGAGTCLGTRRTGFGHTPAAESPVF</sequence>
<evidence type="ECO:0000256" key="3">
    <source>
        <dbReference type="ARBA" id="ARBA00023012"/>
    </source>
</evidence>
<keyword evidence="3" id="KW-0902">Two-component regulatory system</keyword>
<feature type="domain" description="Signal transduction histidine kinase subgroup 3 dimerisation and phosphoacceptor" evidence="4">
    <location>
        <begin position="97"/>
        <end position="163"/>
    </location>
</feature>
<dbReference type="PANTHER" id="PTHR24421:SF61">
    <property type="entry name" value="OXYGEN SENSOR HISTIDINE KINASE NREB"/>
    <property type="match status" value="1"/>
</dbReference>
<gene>
    <name evidence="5" type="ORF">FPZ12_042445</name>
</gene>
<dbReference type="RefSeq" id="WP_144758359.1">
    <property type="nucleotide sequence ID" value="NZ_VMNW02000131.1"/>
</dbReference>
<keyword evidence="2" id="KW-0418">Kinase</keyword>
<evidence type="ECO:0000256" key="1">
    <source>
        <dbReference type="ARBA" id="ARBA00022679"/>
    </source>
</evidence>
<keyword evidence="6" id="KW-1185">Reference proteome</keyword>
<protein>
    <recommendedName>
        <fullName evidence="4">Signal transduction histidine kinase subgroup 3 dimerisation and phosphoacceptor domain-containing protein</fullName>
    </recommendedName>
</protein>
<comment type="caution">
    <text evidence="5">The sequence shown here is derived from an EMBL/GenBank/DDBJ whole genome shotgun (WGS) entry which is preliminary data.</text>
</comment>
<dbReference type="InterPro" id="IPR050482">
    <property type="entry name" value="Sensor_HK_TwoCompSys"/>
</dbReference>
<accession>A0A5N0UNF4</accession>
<dbReference type="InterPro" id="IPR036890">
    <property type="entry name" value="HATPase_C_sf"/>
</dbReference>
<dbReference type="GO" id="GO:0046983">
    <property type="term" value="F:protein dimerization activity"/>
    <property type="evidence" value="ECO:0007669"/>
    <property type="project" value="InterPro"/>
</dbReference>